<protein>
    <recommendedName>
        <fullName evidence="2">prephenate dehydratase</fullName>
        <ecNumber evidence="2">4.2.1.51</ecNumber>
    </recommendedName>
</protein>
<reference evidence="11 12" key="1">
    <citation type="submission" date="2018-11" db="EMBL/GenBank/DDBJ databases">
        <title>Genomic Encyclopedia of Type Strains, Phase IV (KMG-IV): sequencing the most valuable type-strain genomes for metagenomic binning, comparative biology and taxonomic classification.</title>
        <authorList>
            <person name="Goeker M."/>
        </authorList>
    </citation>
    <scope>NUCLEOTIDE SEQUENCE [LARGE SCALE GENOMIC DNA]</scope>
    <source>
        <strain evidence="11 12">DSM 5900</strain>
    </source>
</reference>
<evidence type="ECO:0000259" key="10">
    <source>
        <dbReference type="PROSITE" id="PS51671"/>
    </source>
</evidence>
<dbReference type="PROSITE" id="PS51171">
    <property type="entry name" value="PREPHENATE_DEHYDR_3"/>
    <property type="match status" value="1"/>
</dbReference>
<feature type="domain" description="Prephenate dehydratase" evidence="9">
    <location>
        <begin position="10"/>
        <end position="185"/>
    </location>
</feature>
<dbReference type="InterPro" id="IPR045865">
    <property type="entry name" value="ACT-like_dom_sf"/>
</dbReference>
<evidence type="ECO:0000259" key="9">
    <source>
        <dbReference type="PROSITE" id="PS51171"/>
    </source>
</evidence>
<dbReference type="InterPro" id="IPR008242">
    <property type="entry name" value="Chor_mutase/pphenate_deHydtase"/>
</dbReference>
<evidence type="ECO:0000256" key="7">
    <source>
        <dbReference type="ARBA" id="ARBA00047848"/>
    </source>
</evidence>
<dbReference type="PIRSF" id="PIRSF001500">
    <property type="entry name" value="Chor_mut_pdt_Ppr"/>
    <property type="match status" value="1"/>
</dbReference>
<dbReference type="PROSITE" id="PS00857">
    <property type="entry name" value="PREPHENATE_DEHYDR_1"/>
    <property type="match status" value="1"/>
</dbReference>
<keyword evidence="5" id="KW-0584">Phenylalanine biosynthesis</keyword>
<dbReference type="PANTHER" id="PTHR21022">
    <property type="entry name" value="PREPHENATE DEHYDRATASE P PROTEIN"/>
    <property type="match status" value="1"/>
</dbReference>
<dbReference type="NCBIfam" id="NF008866">
    <property type="entry name" value="PRK11899.1"/>
    <property type="match status" value="1"/>
</dbReference>
<evidence type="ECO:0000256" key="6">
    <source>
        <dbReference type="ARBA" id="ARBA00023239"/>
    </source>
</evidence>
<evidence type="ECO:0000313" key="12">
    <source>
        <dbReference type="Proteomes" id="UP000278222"/>
    </source>
</evidence>
<comment type="catalytic activity">
    <reaction evidence="7">
        <text>prephenate + H(+) = 3-phenylpyruvate + CO2 + H2O</text>
        <dbReference type="Rhea" id="RHEA:21648"/>
        <dbReference type="ChEBI" id="CHEBI:15377"/>
        <dbReference type="ChEBI" id="CHEBI:15378"/>
        <dbReference type="ChEBI" id="CHEBI:16526"/>
        <dbReference type="ChEBI" id="CHEBI:18005"/>
        <dbReference type="ChEBI" id="CHEBI:29934"/>
        <dbReference type="EC" id="4.2.1.51"/>
    </reaction>
</comment>
<dbReference type="InterPro" id="IPR002912">
    <property type="entry name" value="ACT_dom"/>
</dbReference>
<dbReference type="GO" id="GO:0009094">
    <property type="term" value="P:L-phenylalanine biosynthetic process"/>
    <property type="evidence" value="ECO:0007669"/>
    <property type="project" value="UniProtKB-UniPathway"/>
</dbReference>
<dbReference type="PANTHER" id="PTHR21022:SF19">
    <property type="entry name" value="PREPHENATE DEHYDRATASE-RELATED"/>
    <property type="match status" value="1"/>
</dbReference>
<organism evidence="11 12">
    <name type="scientific">Stella humosa</name>
    <dbReference type="NCBI Taxonomy" id="94"/>
    <lineage>
        <taxon>Bacteria</taxon>
        <taxon>Pseudomonadati</taxon>
        <taxon>Pseudomonadota</taxon>
        <taxon>Alphaproteobacteria</taxon>
        <taxon>Rhodospirillales</taxon>
        <taxon>Stellaceae</taxon>
        <taxon>Stella</taxon>
    </lineage>
</organism>
<evidence type="ECO:0000256" key="3">
    <source>
        <dbReference type="ARBA" id="ARBA00022605"/>
    </source>
</evidence>
<evidence type="ECO:0000256" key="2">
    <source>
        <dbReference type="ARBA" id="ARBA00013147"/>
    </source>
</evidence>
<feature type="domain" description="ACT" evidence="10">
    <location>
        <begin position="201"/>
        <end position="278"/>
    </location>
</feature>
<dbReference type="RefSeq" id="WP_123691342.1">
    <property type="nucleotide sequence ID" value="NZ_AP019700.1"/>
</dbReference>
<dbReference type="CDD" id="cd04905">
    <property type="entry name" value="ACT_CM-PDT"/>
    <property type="match status" value="1"/>
</dbReference>
<feature type="site" description="Essential for prephenate dehydratase activity" evidence="8">
    <location>
        <position position="178"/>
    </location>
</feature>
<dbReference type="Gene3D" id="3.40.190.10">
    <property type="entry name" value="Periplasmic binding protein-like II"/>
    <property type="match status" value="2"/>
</dbReference>
<evidence type="ECO:0000256" key="5">
    <source>
        <dbReference type="ARBA" id="ARBA00023222"/>
    </source>
</evidence>
<dbReference type="GO" id="GO:0005737">
    <property type="term" value="C:cytoplasm"/>
    <property type="evidence" value="ECO:0007669"/>
    <property type="project" value="TreeGrafter"/>
</dbReference>
<dbReference type="CDD" id="cd13631">
    <property type="entry name" value="PBP2_Ct-PDT_like"/>
    <property type="match status" value="1"/>
</dbReference>
<comment type="pathway">
    <text evidence="1">Amino-acid biosynthesis; L-phenylalanine biosynthesis; phenylpyruvate from prephenate: step 1/1.</text>
</comment>
<dbReference type="GO" id="GO:0004664">
    <property type="term" value="F:prephenate dehydratase activity"/>
    <property type="evidence" value="ECO:0007669"/>
    <property type="project" value="UniProtKB-EC"/>
</dbReference>
<dbReference type="OrthoDB" id="9802281at2"/>
<dbReference type="Gene3D" id="3.30.70.260">
    <property type="match status" value="1"/>
</dbReference>
<keyword evidence="4" id="KW-0057">Aromatic amino acid biosynthesis</keyword>
<dbReference type="InterPro" id="IPR018528">
    <property type="entry name" value="Preph_deHydtase_CS"/>
</dbReference>
<evidence type="ECO:0000313" key="11">
    <source>
        <dbReference type="EMBL" id="ROP91066.1"/>
    </source>
</evidence>
<dbReference type="EC" id="4.2.1.51" evidence="2"/>
<keyword evidence="3" id="KW-0028">Amino-acid biosynthesis</keyword>
<dbReference type="SUPFAM" id="SSF55021">
    <property type="entry name" value="ACT-like"/>
    <property type="match status" value="1"/>
</dbReference>
<dbReference type="AlphaFoldDB" id="A0A3N1LKW9"/>
<keyword evidence="12" id="KW-1185">Reference proteome</keyword>
<dbReference type="Pfam" id="PF00800">
    <property type="entry name" value="PDT"/>
    <property type="match status" value="1"/>
</dbReference>
<dbReference type="InterPro" id="IPR001086">
    <property type="entry name" value="Preph_deHydtase"/>
</dbReference>
<dbReference type="UniPathway" id="UPA00121">
    <property type="reaction ID" value="UER00345"/>
</dbReference>
<accession>A0A3N1LKW9</accession>
<gene>
    <name evidence="11" type="ORF">EDC65_2926</name>
</gene>
<sequence length="292" mass="31131">MPVTKAAAGRIAFQGQLGAYSHLACRNARPAFEPLPCGDFDDAFAAVADGQASLGMIPIDNSVAGRVADIHHLMPHSGLHIVGEHFQPVHHHLLAPPGATLSSLRQVRSHIHALPQCRAFLRRHGLEAVVAADTAGAARDVAALGDPSIGAIASSLAGEIYGLVSLAANIEDAANNTTRFVILAREPQVPGPRSGGTIITTFVFRVRSVPAALYKALGGFATNGVNMTKLESYMVQGRFEATQFYADVEGHPEERPLRLALEELQFFSRDLRILGVYPADAYRADNLTAEAD</sequence>
<dbReference type="EMBL" id="RJKX01000014">
    <property type="protein sequence ID" value="ROP91066.1"/>
    <property type="molecule type" value="Genomic_DNA"/>
</dbReference>
<evidence type="ECO:0000256" key="4">
    <source>
        <dbReference type="ARBA" id="ARBA00023141"/>
    </source>
</evidence>
<dbReference type="Proteomes" id="UP000278222">
    <property type="component" value="Unassembled WGS sequence"/>
</dbReference>
<proteinExistence type="predicted"/>
<comment type="caution">
    <text evidence="11">The sequence shown here is derived from an EMBL/GenBank/DDBJ whole genome shotgun (WGS) entry which is preliminary data.</text>
</comment>
<dbReference type="PROSITE" id="PS51671">
    <property type="entry name" value="ACT"/>
    <property type="match status" value="1"/>
</dbReference>
<evidence type="ECO:0000256" key="1">
    <source>
        <dbReference type="ARBA" id="ARBA00004741"/>
    </source>
</evidence>
<evidence type="ECO:0000256" key="8">
    <source>
        <dbReference type="PIRSR" id="PIRSR001500-2"/>
    </source>
</evidence>
<dbReference type="SUPFAM" id="SSF53850">
    <property type="entry name" value="Periplasmic binding protein-like II"/>
    <property type="match status" value="1"/>
</dbReference>
<keyword evidence="6" id="KW-0456">Lyase</keyword>
<name>A0A3N1LKW9_9PROT</name>